<evidence type="ECO:0000256" key="3">
    <source>
        <dbReference type="ARBA" id="ARBA00022614"/>
    </source>
</evidence>
<dbReference type="Gene3D" id="3.30.200.20">
    <property type="entry name" value="Phosphorylase Kinase, domain 1"/>
    <property type="match status" value="1"/>
</dbReference>
<evidence type="ECO:0000256" key="2">
    <source>
        <dbReference type="ARBA" id="ARBA00009592"/>
    </source>
</evidence>
<evidence type="ECO:0000256" key="7">
    <source>
        <dbReference type="ARBA" id="ARBA00023136"/>
    </source>
</evidence>
<dbReference type="GO" id="GO:0016020">
    <property type="term" value="C:membrane"/>
    <property type="evidence" value="ECO:0007669"/>
    <property type="project" value="UniProtKB-SubCell"/>
</dbReference>
<dbReference type="GO" id="GO:0005524">
    <property type="term" value="F:ATP binding"/>
    <property type="evidence" value="ECO:0007669"/>
    <property type="project" value="InterPro"/>
</dbReference>
<reference evidence="13 14" key="1">
    <citation type="journal article" date="2019" name="Genome Biol. Evol.">
        <title>Insights into the evolution of the New World diploid cottons (Gossypium, subgenus Houzingenia) based on genome sequencing.</title>
        <authorList>
            <person name="Grover C.E."/>
            <person name="Arick M.A. 2nd"/>
            <person name="Thrash A."/>
            <person name="Conover J.L."/>
            <person name="Sanders W.S."/>
            <person name="Peterson D.G."/>
            <person name="Frelichowski J.E."/>
            <person name="Scheffler J.A."/>
            <person name="Scheffler B.E."/>
            <person name="Wendel J.F."/>
        </authorList>
    </citation>
    <scope>NUCLEOTIDE SEQUENCE [LARGE SCALE GENOMIC DNA]</scope>
    <source>
        <strain evidence="13">1</strain>
        <tissue evidence="13">Leaf</tissue>
    </source>
</reference>
<dbReference type="PANTHER" id="PTHR48007">
    <property type="entry name" value="LEUCINE-RICH REPEAT RECEPTOR-LIKE PROTEIN KINASE PXC1"/>
    <property type="match status" value="1"/>
</dbReference>
<dbReference type="Proteomes" id="UP000593576">
    <property type="component" value="Unassembled WGS sequence"/>
</dbReference>
<evidence type="ECO:0000256" key="8">
    <source>
        <dbReference type="ARBA" id="ARBA00023180"/>
    </source>
</evidence>
<dbReference type="Pfam" id="PF07714">
    <property type="entry name" value="PK_Tyr_Ser-Thr"/>
    <property type="match status" value="1"/>
</dbReference>
<feature type="domain" description="Protein kinase" evidence="12">
    <location>
        <begin position="355"/>
        <end position="659"/>
    </location>
</feature>
<dbReference type="EMBL" id="JABFAF010000011">
    <property type="protein sequence ID" value="MBA0870795.1"/>
    <property type="molecule type" value="Genomic_DNA"/>
</dbReference>
<dbReference type="PROSITE" id="PS50011">
    <property type="entry name" value="PROTEIN_KINASE_DOM"/>
    <property type="match status" value="1"/>
</dbReference>
<dbReference type="InterPro" id="IPR001245">
    <property type="entry name" value="Ser-Thr/Tyr_kinase_cat_dom"/>
</dbReference>
<keyword evidence="5" id="KW-0677">Repeat</keyword>
<evidence type="ECO:0000256" key="9">
    <source>
        <dbReference type="SAM" id="MobiDB-lite"/>
    </source>
</evidence>
<evidence type="ECO:0000313" key="14">
    <source>
        <dbReference type="Proteomes" id="UP000593576"/>
    </source>
</evidence>
<proteinExistence type="inferred from homology"/>
<dbReference type="GO" id="GO:0004672">
    <property type="term" value="F:protein kinase activity"/>
    <property type="evidence" value="ECO:0007669"/>
    <property type="project" value="InterPro"/>
</dbReference>
<gene>
    <name evidence="13" type="ORF">Goshw_017334</name>
</gene>
<keyword evidence="14" id="KW-1185">Reference proteome</keyword>
<keyword evidence="11" id="KW-0732">Signal</keyword>
<evidence type="ECO:0000256" key="6">
    <source>
        <dbReference type="ARBA" id="ARBA00022989"/>
    </source>
</evidence>
<dbReference type="OrthoDB" id="418615at2759"/>
<keyword evidence="3" id="KW-0433">Leucine-rich repeat</keyword>
<comment type="caution">
    <text evidence="13">The sequence shown here is derived from an EMBL/GenBank/DDBJ whole genome shotgun (WGS) entry which is preliminary data.</text>
</comment>
<feature type="region of interest" description="Disordered" evidence="9">
    <location>
        <begin position="283"/>
        <end position="332"/>
    </location>
</feature>
<comment type="similarity">
    <text evidence="2">Belongs to the RLP family.</text>
</comment>
<dbReference type="SUPFAM" id="SSF52058">
    <property type="entry name" value="L domain-like"/>
    <property type="match status" value="1"/>
</dbReference>
<dbReference type="Pfam" id="PF08263">
    <property type="entry name" value="LRRNT_2"/>
    <property type="match status" value="1"/>
</dbReference>
<dbReference type="Gene3D" id="3.80.10.10">
    <property type="entry name" value="Ribonuclease Inhibitor"/>
    <property type="match status" value="2"/>
</dbReference>
<feature type="chain" id="PRO_5029546270" description="Protein kinase domain-containing protein" evidence="11">
    <location>
        <begin position="22"/>
        <end position="672"/>
    </location>
</feature>
<organism evidence="13 14">
    <name type="scientific">Gossypium schwendimanii</name>
    <name type="common">Cotton</name>
    <dbReference type="NCBI Taxonomy" id="34291"/>
    <lineage>
        <taxon>Eukaryota</taxon>
        <taxon>Viridiplantae</taxon>
        <taxon>Streptophyta</taxon>
        <taxon>Embryophyta</taxon>
        <taxon>Tracheophyta</taxon>
        <taxon>Spermatophyta</taxon>
        <taxon>Magnoliopsida</taxon>
        <taxon>eudicotyledons</taxon>
        <taxon>Gunneridae</taxon>
        <taxon>Pentapetalae</taxon>
        <taxon>rosids</taxon>
        <taxon>malvids</taxon>
        <taxon>Malvales</taxon>
        <taxon>Malvaceae</taxon>
        <taxon>Malvoideae</taxon>
        <taxon>Gossypium</taxon>
    </lineage>
</organism>
<dbReference type="FunFam" id="3.80.10.10:FF:000111">
    <property type="entry name" value="LRR receptor-like serine/threonine-protein kinase ERECTA"/>
    <property type="match status" value="1"/>
</dbReference>
<keyword evidence="6 10" id="KW-1133">Transmembrane helix</keyword>
<dbReference type="InterPro" id="IPR032675">
    <property type="entry name" value="LRR_dom_sf"/>
</dbReference>
<dbReference type="PANTHER" id="PTHR48007:SF38">
    <property type="entry name" value="LEUCINE-RICH REPEAT PROTEIN KINASE FAMILY PROTEIN"/>
    <property type="match status" value="1"/>
</dbReference>
<evidence type="ECO:0000256" key="5">
    <source>
        <dbReference type="ARBA" id="ARBA00022737"/>
    </source>
</evidence>
<comment type="subcellular location">
    <subcellularLocation>
        <location evidence="1">Membrane</location>
        <topology evidence="1">Single-pass membrane protein</topology>
    </subcellularLocation>
</comment>
<dbReference type="Gene3D" id="1.10.510.10">
    <property type="entry name" value="Transferase(Phosphotransferase) domain 1"/>
    <property type="match status" value="1"/>
</dbReference>
<feature type="signal peptide" evidence="11">
    <location>
        <begin position="1"/>
        <end position="21"/>
    </location>
</feature>
<dbReference type="AlphaFoldDB" id="A0A7J9MI41"/>
<evidence type="ECO:0000256" key="4">
    <source>
        <dbReference type="ARBA" id="ARBA00022692"/>
    </source>
</evidence>
<evidence type="ECO:0000256" key="10">
    <source>
        <dbReference type="SAM" id="Phobius"/>
    </source>
</evidence>
<keyword evidence="8" id="KW-0325">Glycoprotein</keyword>
<feature type="transmembrane region" description="Helical" evidence="10">
    <location>
        <begin position="256"/>
        <end position="276"/>
    </location>
</feature>
<sequence length="672" mass="74012">MAEGWLFKFFLLMLLPPLTFSVSDSEALLQLKKFFTNSSALNSWVPSSVPCNKQTPWGGLLCHNGVVRGLRLEGMGLSGSIDVDALVEIKGLRSLSVINNSFQGIIPQLNRLGALKALFLSGNQFSGEIPPHFFSNMKSLKKVWLSYNKFMGGIPFSLGQLPHLIELHLENNQFSGHIPAFDRPNLKSINLSNNRLGGEIPISLSNFSANSFAGNPGLCGKILGVNCTKPVQNTAKLVTNQKREVGKSGKKLTAKIIAALVTLGVMLVFVIILAAIRWMKKKKKKKGPNGPTTSSEGAIEGQVSVPTAKEEEVNRKRSGSSSRKGSGHVKGGGGAAELVMVNDEKGRFGLTELMKAAAEVLGNGELGFCYKVTMANEVPVVVKRMRDMNALGTDEFHKLVKQFGNLRHPNILTPLAYHYRREEKLLVYQYLPNGCLLYQLHGMKFYLPPFPMYLKLVIIFKFIQHFMPLYGTGEHDPSHVGLDWPARLKIVQGIAKGLDYLHTELASLDVPHGNLKSSNVLLGPDNHPFLSDYGFCSLVNTDRVEALFAYKTPDVIQHGNVSPKSDVYCLGIVILEILTGRFPSQYLNDGNRGTDVVQWAESAFAESRQAEMLDPEITSSQNSSLANMEKLLHIGLLCTQTSVETRLEIKEALRMIEEVKVEEGPPLDISIE</sequence>
<name>A0A7J9MI41_GOSSC</name>
<dbReference type="InterPro" id="IPR001611">
    <property type="entry name" value="Leu-rich_rpt"/>
</dbReference>
<dbReference type="SUPFAM" id="SSF56112">
    <property type="entry name" value="Protein kinase-like (PK-like)"/>
    <property type="match status" value="1"/>
</dbReference>
<protein>
    <recommendedName>
        <fullName evidence="12">Protein kinase domain-containing protein</fullName>
    </recommendedName>
</protein>
<evidence type="ECO:0000313" key="13">
    <source>
        <dbReference type="EMBL" id="MBA0870795.1"/>
    </source>
</evidence>
<dbReference type="InterPro" id="IPR046959">
    <property type="entry name" value="PRK1-6/SRF4-like"/>
</dbReference>
<evidence type="ECO:0000256" key="11">
    <source>
        <dbReference type="SAM" id="SignalP"/>
    </source>
</evidence>
<keyword evidence="7 10" id="KW-0472">Membrane</keyword>
<evidence type="ECO:0000259" key="12">
    <source>
        <dbReference type="PROSITE" id="PS50011"/>
    </source>
</evidence>
<dbReference type="InterPro" id="IPR000719">
    <property type="entry name" value="Prot_kinase_dom"/>
</dbReference>
<dbReference type="Pfam" id="PF00560">
    <property type="entry name" value="LRR_1"/>
    <property type="match status" value="3"/>
</dbReference>
<accession>A0A7J9MI41</accession>
<dbReference type="InterPro" id="IPR013210">
    <property type="entry name" value="LRR_N_plant-typ"/>
</dbReference>
<evidence type="ECO:0000256" key="1">
    <source>
        <dbReference type="ARBA" id="ARBA00004167"/>
    </source>
</evidence>
<dbReference type="InterPro" id="IPR011009">
    <property type="entry name" value="Kinase-like_dom_sf"/>
</dbReference>
<keyword evidence="4 10" id="KW-0812">Transmembrane</keyword>